<evidence type="ECO:0000313" key="2">
    <source>
        <dbReference type="Proteomes" id="UP000765509"/>
    </source>
</evidence>
<dbReference type="OrthoDB" id="3250101at2759"/>
<protein>
    <submittedName>
        <fullName evidence="1">Uncharacterized protein</fullName>
    </submittedName>
</protein>
<gene>
    <name evidence="1" type="ORF">O181_066099</name>
</gene>
<name>A0A9Q3EST2_9BASI</name>
<comment type="caution">
    <text evidence="1">The sequence shown here is derived from an EMBL/GenBank/DDBJ whole genome shotgun (WGS) entry which is preliminary data.</text>
</comment>
<dbReference type="AlphaFoldDB" id="A0A9Q3EST2"/>
<dbReference type="Proteomes" id="UP000765509">
    <property type="component" value="Unassembled WGS sequence"/>
</dbReference>
<proteinExistence type="predicted"/>
<evidence type="ECO:0000313" key="1">
    <source>
        <dbReference type="EMBL" id="MBW0526384.1"/>
    </source>
</evidence>
<accession>A0A9Q3EST2</accession>
<sequence length="231" mass="26827">MSEAMVKKRILRKCGGNLEHAIRSRFIEPFSTEDYINAMEDITTRNKIGRNWYQPPMENNTSWKTISRQNKEQERAPLKFHKFGSTSHLANTCPTKKRINEIEIEKTEYKVETNDVTVHESDSEPSEEEELPYKLGLENIKVSFEVIELHTHLPKYSDECMDLIHVQNAKIQKTKPARGKGYTSGSSCITNIVINNREAKIQLNPGAFCTWVGRKYLDKMYTNWKEKLISI</sequence>
<reference evidence="1" key="1">
    <citation type="submission" date="2021-03" db="EMBL/GenBank/DDBJ databases">
        <title>Draft genome sequence of rust myrtle Austropuccinia psidii MF-1, a brazilian biotype.</title>
        <authorList>
            <person name="Quecine M.C."/>
            <person name="Pachon D.M.R."/>
            <person name="Bonatelli M.L."/>
            <person name="Correr F.H."/>
            <person name="Franceschini L.M."/>
            <person name="Leite T.F."/>
            <person name="Margarido G.R.A."/>
            <person name="Almeida C.A."/>
            <person name="Ferrarezi J.A."/>
            <person name="Labate C.A."/>
        </authorList>
    </citation>
    <scope>NUCLEOTIDE SEQUENCE</scope>
    <source>
        <strain evidence="1">MF-1</strain>
    </source>
</reference>
<keyword evidence="2" id="KW-1185">Reference proteome</keyword>
<organism evidence="1 2">
    <name type="scientific">Austropuccinia psidii MF-1</name>
    <dbReference type="NCBI Taxonomy" id="1389203"/>
    <lineage>
        <taxon>Eukaryota</taxon>
        <taxon>Fungi</taxon>
        <taxon>Dikarya</taxon>
        <taxon>Basidiomycota</taxon>
        <taxon>Pucciniomycotina</taxon>
        <taxon>Pucciniomycetes</taxon>
        <taxon>Pucciniales</taxon>
        <taxon>Sphaerophragmiaceae</taxon>
        <taxon>Austropuccinia</taxon>
    </lineage>
</organism>
<dbReference type="EMBL" id="AVOT02032626">
    <property type="protein sequence ID" value="MBW0526384.1"/>
    <property type="molecule type" value="Genomic_DNA"/>
</dbReference>